<keyword evidence="2" id="KW-1133">Transmembrane helix</keyword>
<keyword evidence="4" id="KW-1185">Reference proteome</keyword>
<feature type="region of interest" description="Disordered" evidence="1">
    <location>
        <begin position="1"/>
        <end position="22"/>
    </location>
</feature>
<accession>A0ABT6ZG85</accession>
<evidence type="ECO:0000256" key="2">
    <source>
        <dbReference type="SAM" id="Phobius"/>
    </source>
</evidence>
<dbReference type="Proteomes" id="UP001321481">
    <property type="component" value="Unassembled WGS sequence"/>
</dbReference>
<comment type="caution">
    <text evidence="3">The sequence shown here is derived from an EMBL/GenBank/DDBJ whole genome shotgun (WGS) entry which is preliminary data.</text>
</comment>
<feature type="transmembrane region" description="Helical" evidence="2">
    <location>
        <begin position="28"/>
        <end position="55"/>
    </location>
</feature>
<dbReference type="EMBL" id="JASJND010000006">
    <property type="protein sequence ID" value="MDJ1114647.1"/>
    <property type="molecule type" value="Genomic_DNA"/>
</dbReference>
<keyword evidence="2" id="KW-0472">Membrane</keyword>
<evidence type="ECO:0000313" key="3">
    <source>
        <dbReference type="EMBL" id="MDJ1114647.1"/>
    </source>
</evidence>
<proteinExistence type="predicted"/>
<reference evidence="3 4" key="1">
    <citation type="submission" date="2023-05" db="EMBL/GenBank/DDBJ databases">
        <title>Microbacterium dauci sp.nov., Isolated from Carrot Rhizosphere Soil.</title>
        <authorList>
            <person name="Xiao Z."/>
            <person name="Zheng J."/>
        </authorList>
    </citation>
    <scope>NUCLEOTIDE SEQUENCE [LARGE SCALE GENOMIC DNA]</scope>
    <source>
        <strain evidence="3 4">LX3-4</strain>
    </source>
</reference>
<dbReference type="RefSeq" id="WP_283716315.1">
    <property type="nucleotide sequence ID" value="NZ_JASJND010000006.1"/>
</dbReference>
<organism evidence="3 4">
    <name type="scientific">Microbacterium dauci</name>
    <dbReference type="NCBI Taxonomy" id="3048008"/>
    <lineage>
        <taxon>Bacteria</taxon>
        <taxon>Bacillati</taxon>
        <taxon>Actinomycetota</taxon>
        <taxon>Actinomycetes</taxon>
        <taxon>Micrococcales</taxon>
        <taxon>Microbacteriaceae</taxon>
        <taxon>Microbacterium</taxon>
    </lineage>
</organism>
<keyword evidence="2" id="KW-0812">Transmembrane</keyword>
<gene>
    <name evidence="3" type="ORF">QNI14_09290</name>
</gene>
<evidence type="ECO:0000256" key="1">
    <source>
        <dbReference type="SAM" id="MobiDB-lite"/>
    </source>
</evidence>
<dbReference type="Gene3D" id="2.160.20.120">
    <property type="match status" value="1"/>
</dbReference>
<sequence length="283" mass="28891">MTTDLQPPAAAPGATPPVAPPPRSSSRAVAIIAIVVGSAVVLGAVLSSVASALWFAGDRPGARTADATGIEMLSVDVSAGDLTIVYADVEEARLDADRGDRGWRLSRSGGELRVENGTPWWAGWRGFDIDADRATLTLPERYATTPLDAHFEVSAGSLSADGEYSDLQVHVGAGDATVTGSATYLTVDVSAGRADVDLADVQEGDLQIGAGDIFADFSGDAPSDLRIDVSAGSLDATLPDGTYDVTSEVSAGGFDNELRTASGAASTIDVQVSAGGVTLRPAR</sequence>
<name>A0ABT6ZG85_9MICO</name>
<protein>
    <submittedName>
        <fullName evidence="3">DUF4097 family beta strand repeat-containing protein</fullName>
    </submittedName>
</protein>
<evidence type="ECO:0000313" key="4">
    <source>
        <dbReference type="Proteomes" id="UP001321481"/>
    </source>
</evidence>